<evidence type="ECO:0000256" key="1">
    <source>
        <dbReference type="SAM" id="Phobius"/>
    </source>
</evidence>
<feature type="transmembrane region" description="Helical" evidence="1">
    <location>
        <begin position="101"/>
        <end position="120"/>
    </location>
</feature>
<dbReference type="OrthoDB" id="9810847at2"/>
<dbReference type="AlphaFoldDB" id="A0A1H7BIR6"/>
<keyword evidence="1" id="KW-1133">Transmembrane helix</keyword>
<dbReference type="STRING" id="1144548.SAMN05443287_107296"/>
<dbReference type="EMBL" id="FNYV01000007">
    <property type="protein sequence ID" value="SEJ77358.1"/>
    <property type="molecule type" value="Genomic_DNA"/>
</dbReference>
<feature type="transmembrane region" description="Helical" evidence="1">
    <location>
        <begin position="59"/>
        <end position="81"/>
    </location>
</feature>
<dbReference type="RefSeq" id="WP_092381460.1">
    <property type="nucleotide sequence ID" value="NZ_BOPI01000029.1"/>
</dbReference>
<dbReference type="PANTHER" id="PTHR37309">
    <property type="entry name" value="SLR0284 PROTEIN"/>
    <property type="match status" value="1"/>
</dbReference>
<reference evidence="3" key="1">
    <citation type="submission" date="2016-10" db="EMBL/GenBank/DDBJ databases">
        <authorList>
            <person name="Varghese N."/>
            <person name="Submissions S."/>
        </authorList>
    </citation>
    <scope>NUCLEOTIDE SEQUENCE [LARGE SCALE GENOMIC DNA]</scope>
    <source>
        <strain evidence="3">CGMCC 4.7038</strain>
    </source>
</reference>
<evidence type="ECO:0000313" key="2">
    <source>
        <dbReference type="EMBL" id="SEJ77358.1"/>
    </source>
</evidence>
<dbReference type="Pfam" id="PF04020">
    <property type="entry name" value="Phage_holin_4_2"/>
    <property type="match status" value="1"/>
</dbReference>
<evidence type="ECO:0000313" key="3">
    <source>
        <dbReference type="Proteomes" id="UP000198707"/>
    </source>
</evidence>
<keyword evidence="1" id="KW-0472">Membrane</keyword>
<dbReference type="Proteomes" id="UP000198707">
    <property type="component" value="Unassembled WGS sequence"/>
</dbReference>
<keyword evidence="3" id="KW-1185">Reference proteome</keyword>
<organism evidence="2 3">
    <name type="scientific">Micromonospora phaseoli</name>
    <dbReference type="NCBI Taxonomy" id="1144548"/>
    <lineage>
        <taxon>Bacteria</taxon>
        <taxon>Bacillati</taxon>
        <taxon>Actinomycetota</taxon>
        <taxon>Actinomycetes</taxon>
        <taxon>Micromonosporales</taxon>
        <taxon>Micromonosporaceae</taxon>
        <taxon>Micromonospora</taxon>
    </lineage>
</organism>
<feature type="transmembrane region" description="Helical" evidence="1">
    <location>
        <begin position="32"/>
        <end position="52"/>
    </location>
</feature>
<name>A0A1H7BIR6_9ACTN</name>
<dbReference type="PANTHER" id="PTHR37309:SF1">
    <property type="entry name" value="SLR0284 PROTEIN"/>
    <property type="match status" value="1"/>
</dbReference>
<accession>A0A1H7BIR6</accession>
<keyword evidence="1" id="KW-0812">Transmembrane</keyword>
<sequence length="127" mass="13813">MGFLIRLAVTAVALWITTLVVPGVEVTGRTGYDTAFTLIVVALIFGVINAVLKPLIKVVGCVFYLLTLGLFALVVNALLFLLTDRIARAFDLPFQVDGFWAAFWGAIVMAVVTWLISVVLPDSADRR</sequence>
<proteinExistence type="predicted"/>
<protein>
    <submittedName>
        <fullName evidence="2">Putative membrane protein</fullName>
    </submittedName>
</protein>
<gene>
    <name evidence="2" type="ORF">SAMN05443287_107296</name>
</gene>
<dbReference type="InterPro" id="IPR007165">
    <property type="entry name" value="Phage_holin_4_2"/>
</dbReference>